<dbReference type="Pfam" id="PF02485">
    <property type="entry name" value="Branch"/>
    <property type="match status" value="1"/>
</dbReference>
<dbReference type="OrthoDB" id="2019572at2759"/>
<keyword evidence="3" id="KW-0808">Transferase</keyword>
<dbReference type="GO" id="GO:0016757">
    <property type="term" value="F:glycosyltransferase activity"/>
    <property type="evidence" value="ECO:0007669"/>
    <property type="project" value="UniProtKB-KW"/>
</dbReference>
<evidence type="ECO:0000313" key="8">
    <source>
        <dbReference type="WBParaSite" id="ASIM_0001344801-mRNA-1"/>
    </source>
</evidence>
<dbReference type="InterPro" id="IPR003406">
    <property type="entry name" value="Glyco_trans_14"/>
</dbReference>
<keyword evidence="2" id="KW-0328">Glycosyltransferase</keyword>
<evidence type="ECO:0000313" key="6">
    <source>
        <dbReference type="EMBL" id="VDK48353.1"/>
    </source>
</evidence>
<keyword evidence="4" id="KW-0472">Membrane</keyword>
<dbReference type="Proteomes" id="UP000267096">
    <property type="component" value="Unassembled WGS sequence"/>
</dbReference>
<dbReference type="GO" id="GO:0016020">
    <property type="term" value="C:membrane"/>
    <property type="evidence" value="ECO:0007669"/>
    <property type="project" value="UniProtKB-SubCell"/>
</dbReference>
<evidence type="ECO:0000313" key="7">
    <source>
        <dbReference type="Proteomes" id="UP000267096"/>
    </source>
</evidence>
<gene>
    <name evidence="6" type="ORF">ASIM_LOCUS12876</name>
</gene>
<comment type="subcellular location">
    <subcellularLocation>
        <location evidence="1">Membrane</location>
        <topology evidence="1">Single-pass type II membrane protein</topology>
    </subcellularLocation>
</comment>
<evidence type="ECO:0000256" key="1">
    <source>
        <dbReference type="ARBA" id="ARBA00004606"/>
    </source>
</evidence>
<proteinExistence type="predicted"/>
<keyword evidence="5" id="KW-0325">Glycoprotein</keyword>
<organism evidence="8">
    <name type="scientific">Anisakis simplex</name>
    <name type="common">Herring worm</name>
    <dbReference type="NCBI Taxonomy" id="6269"/>
    <lineage>
        <taxon>Eukaryota</taxon>
        <taxon>Metazoa</taxon>
        <taxon>Ecdysozoa</taxon>
        <taxon>Nematoda</taxon>
        <taxon>Chromadorea</taxon>
        <taxon>Rhabditida</taxon>
        <taxon>Spirurina</taxon>
        <taxon>Ascaridomorpha</taxon>
        <taxon>Ascaridoidea</taxon>
        <taxon>Anisakidae</taxon>
        <taxon>Anisakis</taxon>
        <taxon>Anisakis simplex complex</taxon>
    </lineage>
</organism>
<protein>
    <submittedName>
        <fullName evidence="8">Beta-1,3-galactosyl-O-glycosyl-glycoprotein beta-1,6-N-acetylglucosaminyltransferase 3</fullName>
    </submittedName>
</protein>
<evidence type="ECO:0000256" key="5">
    <source>
        <dbReference type="ARBA" id="ARBA00023180"/>
    </source>
</evidence>
<reference evidence="8" key="1">
    <citation type="submission" date="2016-04" db="UniProtKB">
        <authorList>
            <consortium name="WormBaseParasite"/>
        </authorList>
    </citation>
    <scope>IDENTIFICATION</scope>
</reference>
<dbReference type="EMBL" id="UYRR01031267">
    <property type="protein sequence ID" value="VDK48353.1"/>
    <property type="molecule type" value="Genomic_DNA"/>
</dbReference>
<dbReference type="PANTHER" id="PTHR46671">
    <property type="entry name" value="PROTEIN CBG11221"/>
    <property type="match status" value="1"/>
</dbReference>
<evidence type="ECO:0000256" key="4">
    <source>
        <dbReference type="ARBA" id="ARBA00023136"/>
    </source>
</evidence>
<dbReference type="WBParaSite" id="ASIM_0001344801-mRNA-1">
    <property type="protein sequence ID" value="ASIM_0001344801-mRNA-1"/>
    <property type="gene ID" value="ASIM_0001344801"/>
</dbReference>
<dbReference type="AlphaFoldDB" id="A0A0M3JYD4"/>
<dbReference type="PANTHER" id="PTHR46671:SF7">
    <property type="entry name" value="CORE-2_I-BRANCHING ENZYME"/>
    <property type="match status" value="1"/>
</dbReference>
<keyword evidence="7" id="KW-1185">Reference proteome</keyword>
<name>A0A0M3JYD4_ANISI</name>
<sequence>MNIRYSICTIFKLLLSLSVLCVLTLLWNVGLIQSKLNDAQFVFECDSNGCSNVNNEKIGQEEAKRSLDDDLNLSSKSAIFGYENENDSNNDYVKTISVFKAPLTLDQSADALLETSSCEAVRRRVLNNLLEPTETELQFPIAFARIVYKDYILQELLFKMQYAPQNRFCYILDKKARPLFKQQMRNLANCFPNVVILADRQWTVDSAGHNMLSAFMECLRLLLQTDSEWKYAITLQNHDIPLRTGFELVNALKALNGSNDVSVLQAIPDRIPKYANWTYKALHLFKDESKNDLRTLEITKGSSTCSLSRAFVDFIVNDLNLKTFIRLFNRMHYGVDEMLFATLQSSDELDAPGGYTTKCLETFGGYITRCVYLHPISVHNFRRVIWQNPNQKQQDQPMPCKSGMERHRVCILGVADLADLDSSRFLFANKMMPEMDYSAISCWAQRLLNRSRTQERDESLFDSHYYSHLAVVRFNRNRQFYRRNIETFRC</sequence>
<evidence type="ECO:0000256" key="3">
    <source>
        <dbReference type="ARBA" id="ARBA00022679"/>
    </source>
</evidence>
<accession>A0A0M3JYD4</accession>
<reference evidence="6 7" key="2">
    <citation type="submission" date="2018-11" db="EMBL/GenBank/DDBJ databases">
        <authorList>
            <consortium name="Pathogen Informatics"/>
        </authorList>
    </citation>
    <scope>NUCLEOTIDE SEQUENCE [LARGE SCALE GENOMIC DNA]</scope>
</reference>
<evidence type="ECO:0000256" key="2">
    <source>
        <dbReference type="ARBA" id="ARBA00022676"/>
    </source>
</evidence>